<gene>
    <name evidence="1" type="ordered locus">Astex_3206</name>
</gene>
<sequence>MGSSPLAPPQWWLVQEPAHNTLRLGRLVNLVYDGPKICPRCDIHNFKHLNAFSHNLFPLREPLSCSGYEADRPYTPDAYTATHRRLMRLAEQILIVFETATTPAKAVEIGRAALAIMAVERMLRALYTPPRKTKSKPVN</sequence>
<dbReference type="Proteomes" id="UP000001492">
    <property type="component" value="Chromosome 2"/>
</dbReference>
<dbReference type="KEGG" id="aex:Astex_3206"/>
<protein>
    <submittedName>
        <fullName evidence="1">Uncharacterized protein</fullName>
    </submittedName>
</protein>
<dbReference type="STRING" id="573065.Astex_3206"/>
<name>E8RTM0_ASTEC</name>
<proteinExistence type="predicted"/>
<dbReference type="AlphaFoldDB" id="E8RTM0"/>
<reference evidence="2" key="1">
    <citation type="submission" date="2010-12" db="EMBL/GenBank/DDBJ databases">
        <title>Complete sequence of chromosome 2 of Asticcacaulis excentricus CB 48.</title>
        <authorList>
            <consortium name="US DOE Joint Genome Institute"/>
            <person name="Lucas S."/>
            <person name="Copeland A."/>
            <person name="Lapidus A."/>
            <person name="Cheng J.-F."/>
            <person name="Bruce D."/>
            <person name="Goodwin L."/>
            <person name="Pitluck S."/>
            <person name="Teshima H."/>
            <person name="Davenport K."/>
            <person name="Detter J.C."/>
            <person name="Han C."/>
            <person name="Tapia R."/>
            <person name="Land M."/>
            <person name="Hauser L."/>
            <person name="Jeffries C."/>
            <person name="Kyrpides N."/>
            <person name="Ivanova N."/>
            <person name="Ovchinnikova G."/>
            <person name="Brun Y.V."/>
            <person name="Woyke T."/>
        </authorList>
    </citation>
    <scope>NUCLEOTIDE SEQUENCE [LARGE SCALE GENOMIC DNA]</scope>
    <source>
        <strain evidence="2">ATCC 15261 / DSM 4724 / KCTC 12464 / NCIMB 9791 / VKM B-1370 / CB 48</strain>
    </source>
</reference>
<evidence type="ECO:0000313" key="1">
    <source>
        <dbReference type="EMBL" id="ADU14841.1"/>
    </source>
</evidence>
<dbReference type="HOGENOM" id="CLU_1841009_0_0_5"/>
<keyword evidence="2" id="KW-1185">Reference proteome</keyword>
<dbReference type="EMBL" id="CP002396">
    <property type="protein sequence ID" value="ADU14841.1"/>
    <property type="molecule type" value="Genomic_DNA"/>
</dbReference>
<evidence type="ECO:0000313" key="2">
    <source>
        <dbReference type="Proteomes" id="UP000001492"/>
    </source>
</evidence>
<accession>E8RTM0</accession>
<organism evidence="1 2">
    <name type="scientific">Asticcacaulis excentricus (strain ATCC 15261 / DSM 4724 / KCTC 12464 / NCIMB 9791 / VKM B-1370 / CB 48)</name>
    <dbReference type="NCBI Taxonomy" id="573065"/>
    <lineage>
        <taxon>Bacteria</taxon>
        <taxon>Pseudomonadati</taxon>
        <taxon>Pseudomonadota</taxon>
        <taxon>Alphaproteobacteria</taxon>
        <taxon>Caulobacterales</taxon>
        <taxon>Caulobacteraceae</taxon>
        <taxon>Asticcacaulis</taxon>
    </lineage>
</organism>